<reference evidence="1 4" key="1">
    <citation type="submission" date="2019-10" db="EMBL/GenBank/DDBJ databases">
        <title>Comparative genomics of sulfur disproportionating microorganisms.</title>
        <authorList>
            <person name="Ward L.M."/>
            <person name="Bertran E."/>
            <person name="Johnston D."/>
        </authorList>
    </citation>
    <scope>NUCLEOTIDE SEQUENCE [LARGE SCALE GENOMIC DNA]</scope>
    <source>
        <strain evidence="1 4">DSM 3772</strain>
    </source>
</reference>
<keyword evidence="3" id="KW-1185">Reference proteome</keyword>
<evidence type="ECO:0000313" key="1">
    <source>
        <dbReference type="EMBL" id="MQL56440.1"/>
    </source>
</evidence>
<proteinExistence type="predicted"/>
<dbReference type="KEGG" id="aamb:D1866_02850"/>
<dbReference type="RefSeq" id="WP_152943267.1">
    <property type="nucleotide sequence ID" value="NZ_CP045482.1"/>
</dbReference>
<dbReference type="EMBL" id="CP045482">
    <property type="protein sequence ID" value="QGR21077.1"/>
    <property type="molecule type" value="Genomic_DNA"/>
</dbReference>
<dbReference type="AlphaFoldDB" id="A0A650CUF0"/>
<gene>
    <name evidence="2" type="ORF">D1866_02850</name>
    <name evidence="1" type="ORF">GFB69_12190</name>
</gene>
<sequence length="150" mass="17414">MNAIDYAVTSKHLTSTVVHELLFSTKQMRFIKPIRSDKGLGKLYYKLLDGHYLKFCLYGNKNDVTLKIKLVDIENGEPNENTVFEITADWSIIDQILSDQNAPRILTDFLNMMPAFHGVSRVADTKYEYKNSYEIVWTIRDYIQAKVVQE</sequence>
<organism evidence="2 3">
    <name type="scientific">Acidianus ambivalens</name>
    <name type="common">Desulfurolobus ambivalens</name>
    <dbReference type="NCBI Taxonomy" id="2283"/>
    <lineage>
        <taxon>Archaea</taxon>
        <taxon>Thermoproteota</taxon>
        <taxon>Thermoprotei</taxon>
        <taxon>Sulfolobales</taxon>
        <taxon>Sulfolobaceae</taxon>
        <taxon>Acidianus</taxon>
    </lineage>
</organism>
<dbReference type="Proteomes" id="UP000426328">
    <property type="component" value="Chromosome"/>
</dbReference>
<dbReference type="InterPro" id="IPR021672">
    <property type="entry name" value="DUF3258"/>
</dbReference>
<dbReference type="Proteomes" id="UP000474054">
    <property type="component" value="Unassembled WGS sequence"/>
</dbReference>
<dbReference type="EMBL" id="WHYS01000004">
    <property type="protein sequence ID" value="MQL56440.1"/>
    <property type="molecule type" value="Genomic_DNA"/>
</dbReference>
<accession>A0A650CUF0</accession>
<name>A0A650CUF0_ACIAM</name>
<evidence type="ECO:0000313" key="3">
    <source>
        <dbReference type="Proteomes" id="UP000426328"/>
    </source>
</evidence>
<dbReference type="Pfam" id="PF11646">
    <property type="entry name" value="DUF3258"/>
    <property type="match status" value="1"/>
</dbReference>
<evidence type="ECO:0000313" key="4">
    <source>
        <dbReference type="Proteomes" id="UP000474054"/>
    </source>
</evidence>
<dbReference type="GeneID" id="42778640"/>
<reference evidence="2 3" key="2">
    <citation type="submission" date="2019-10" db="EMBL/GenBank/DDBJ databases">
        <title>Genome Sequences from Six Type Strain Members of the Archaeal Family Sulfolobaceae: Acidianus ambivalens, Acidianus infernus, Metallosphaera prunae, Stygiolobus azoricus, Sulfolobus metallicus, and Sulfurisphaera ohwakuensis.</title>
        <authorList>
            <person name="Counts J.A."/>
            <person name="Kelly R.M."/>
        </authorList>
    </citation>
    <scope>NUCLEOTIDE SEQUENCE [LARGE SCALE GENOMIC DNA]</scope>
    <source>
        <strain evidence="2 3">LEI 10</strain>
    </source>
</reference>
<evidence type="ECO:0000313" key="2">
    <source>
        <dbReference type="EMBL" id="QGR21077.1"/>
    </source>
</evidence>
<dbReference type="Gene3D" id="2.60.40.2930">
    <property type="match status" value="1"/>
</dbReference>
<protein>
    <submittedName>
        <fullName evidence="2">Uncharacterized protein</fullName>
    </submittedName>
</protein>